<dbReference type="Proteomes" id="UP000660262">
    <property type="component" value="Unassembled WGS sequence"/>
</dbReference>
<dbReference type="EMBL" id="BNJQ01000034">
    <property type="protein sequence ID" value="GHP11373.1"/>
    <property type="molecule type" value="Genomic_DNA"/>
</dbReference>
<organism evidence="1 2">
    <name type="scientific">Pycnococcus provasolii</name>
    <dbReference type="NCBI Taxonomy" id="41880"/>
    <lineage>
        <taxon>Eukaryota</taxon>
        <taxon>Viridiplantae</taxon>
        <taxon>Chlorophyta</taxon>
        <taxon>Pseudoscourfieldiophyceae</taxon>
        <taxon>Pseudoscourfieldiales</taxon>
        <taxon>Pycnococcaceae</taxon>
        <taxon>Pycnococcus</taxon>
    </lineage>
</organism>
<dbReference type="Gene3D" id="3.40.50.300">
    <property type="entry name" value="P-loop containing nucleotide triphosphate hydrolases"/>
    <property type="match status" value="1"/>
</dbReference>
<dbReference type="AlphaFoldDB" id="A0A830HXB6"/>
<name>A0A830HXB6_9CHLO</name>
<gene>
    <name evidence="1" type="ORF">PPROV_001010100</name>
</gene>
<sequence>MVYKMAVFGPSGSGKTVLCKALAEQALGPIPGRGTHAPTAGCRVQEVLRNLNGTSLSIQLWDTGGGESFHRLAPVFAVHAIGLVLVYDARKVRLKLPVGRLLRGKVLSFFLDSF</sequence>
<comment type="caution">
    <text evidence="1">The sequence shown here is derived from an EMBL/GenBank/DDBJ whole genome shotgun (WGS) entry which is preliminary data.</text>
</comment>
<proteinExistence type="predicted"/>
<dbReference type="Pfam" id="PF08477">
    <property type="entry name" value="Roc"/>
    <property type="match status" value="1"/>
</dbReference>
<dbReference type="PRINTS" id="PR00449">
    <property type="entry name" value="RASTRNSFRMNG"/>
</dbReference>
<reference evidence="1" key="1">
    <citation type="submission" date="2020-10" db="EMBL/GenBank/DDBJ databases">
        <title>Unveiling of a novel bifunctional photoreceptor, Dualchrome1, isolated from a cosmopolitan green alga.</title>
        <authorList>
            <person name="Suzuki S."/>
            <person name="Kawachi M."/>
        </authorList>
    </citation>
    <scope>NUCLEOTIDE SEQUENCE</scope>
    <source>
        <strain evidence="1">NIES 2893</strain>
    </source>
</reference>
<dbReference type="InterPro" id="IPR027417">
    <property type="entry name" value="P-loop_NTPase"/>
</dbReference>
<keyword evidence="2" id="KW-1185">Reference proteome</keyword>
<protein>
    <submittedName>
        <fullName evidence="1">Uncharacterized protein</fullName>
    </submittedName>
</protein>
<accession>A0A830HXB6</accession>
<evidence type="ECO:0000313" key="1">
    <source>
        <dbReference type="EMBL" id="GHP11373.1"/>
    </source>
</evidence>
<evidence type="ECO:0000313" key="2">
    <source>
        <dbReference type="Proteomes" id="UP000660262"/>
    </source>
</evidence>
<dbReference type="SUPFAM" id="SSF52540">
    <property type="entry name" value="P-loop containing nucleoside triphosphate hydrolases"/>
    <property type="match status" value="1"/>
</dbReference>